<proteinExistence type="predicted"/>
<feature type="region of interest" description="Disordered" evidence="1">
    <location>
        <begin position="515"/>
        <end position="540"/>
    </location>
</feature>
<reference evidence="2 3" key="1">
    <citation type="submission" date="2024-04" db="EMBL/GenBank/DDBJ databases">
        <title>Complete genome sequence of Nguyenibacter vanlangesis HBCM-1154, a strain capable of nitrogen fixation, IAA production, and phosphorus solubilization isolated from sugarcane soil.</title>
        <authorList>
            <person name="MY HANH P."/>
        </authorList>
    </citation>
    <scope>NUCLEOTIDE SEQUENCE [LARGE SCALE GENOMIC DNA]</scope>
    <source>
        <strain evidence="2 3">HBCM 1154</strain>
    </source>
</reference>
<organism evidence="2 3">
    <name type="scientific">Nguyenibacter vanlangensis</name>
    <dbReference type="NCBI Taxonomy" id="1216886"/>
    <lineage>
        <taxon>Bacteria</taxon>
        <taxon>Pseudomonadati</taxon>
        <taxon>Pseudomonadota</taxon>
        <taxon>Alphaproteobacteria</taxon>
        <taxon>Acetobacterales</taxon>
        <taxon>Acetobacteraceae</taxon>
        <taxon>Nguyenibacter</taxon>
    </lineage>
</organism>
<dbReference type="EMBL" id="CP152276">
    <property type="protein sequence ID" value="XAE41198.1"/>
    <property type="molecule type" value="Genomic_DNA"/>
</dbReference>
<gene>
    <name evidence="2" type="ORF">AAC691_12845</name>
</gene>
<sequence length="644" mass="71290">MPTVAAGLDWIEEADRDAADYARPLAAHMPPVRAAAGTYHHAALPPEDAVSRYSHDDWTARKTGKRAKTGPWVAGRIRQQELYRQSQDLCDKLRTARRPLDLYARRDAQVTTISGVTRQVGILTTSIFRDDQFIPAVAVEKARPRLNQLGAFIQSRRASHPAGQTRYMVLTSGLPVPAFAPGGLAERFRAFVRRISQLAAHARVVTDGNIRLQCSSIEYTRKQREGDAHHSYHVHSNVVVTVDNFAPEEWAAFVEFAKDFMGAHLSDCGEIKDVARIIRYVCKPADLYTAHADEVRWLYDECRMAKFFSSFNDFRGFRKGVRLSNRKAVVDGREFALVGKSTSLSHGHVDVDADEEAREAAEERRIVAEDHQPARPLKRQDGGRAPATSNHLLGWTAPIAMATPWREPVALVRRYDPADIESYDRLLEELGPGHQSATRLWNQAGAPEPWLALEFAARASGVLTVIDDVEARAEMAAALDDEADELQGPRVPGHLTVIPDGAKATIVHYSGLTVSEQQDDKQTGEDLNSADDHQAEPESSFWCRVDRETGEIVEIPAEEAAGLPDVWLIPAVGGIQHNLYVPGPTNQVAVLPASALIPRHLRPSVPPTAHVESVLATVIPLPARPRRAPYFTEEVLDEIYREAA</sequence>
<feature type="compositionally biased region" description="Basic and acidic residues" evidence="1">
    <location>
        <begin position="518"/>
        <end position="536"/>
    </location>
</feature>
<dbReference type="RefSeq" id="WP_342627178.1">
    <property type="nucleotide sequence ID" value="NZ_CP152276.1"/>
</dbReference>
<evidence type="ECO:0008006" key="4">
    <source>
        <dbReference type="Google" id="ProtNLM"/>
    </source>
</evidence>
<accession>A0ABZ3D0C6</accession>
<dbReference type="Proteomes" id="UP001449795">
    <property type="component" value="Chromosome"/>
</dbReference>
<name>A0ABZ3D0C6_9PROT</name>
<evidence type="ECO:0000313" key="2">
    <source>
        <dbReference type="EMBL" id="XAE41198.1"/>
    </source>
</evidence>
<evidence type="ECO:0000313" key="3">
    <source>
        <dbReference type="Proteomes" id="UP001449795"/>
    </source>
</evidence>
<keyword evidence="3" id="KW-1185">Reference proteome</keyword>
<protein>
    <recommendedName>
        <fullName evidence="4">Replication protein</fullName>
    </recommendedName>
</protein>
<evidence type="ECO:0000256" key="1">
    <source>
        <dbReference type="SAM" id="MobiDB-lite"/>
    </source>
</evidence>